<name>A0A848F3W6_9BURK</name>
<dbReference type="Proteomes" id="UP000574067">
    <property type="component" value="Unassembled WGS sequence"/>
</dbReference>
<dbReference type="Gene3D" id="3.30.1330.40">
    <property type="entry name" value="RutC-like"/>
    <property type="match status" value="1"/>
</dbReference>
<dbReference type="InterPro" id="IPR035959">
    <property type="entry name" value="RutC-like_sf"/>
</dbReference>
<dbReference type="CDD" id="cd02199">
    <property type="entry name" value="YjgF_YER057c_UK114_like_1"/>
    <property type="match status" value="1"/>
</dbReference>
<organism evidence="2 3">
    <name type="scientific">Azohydromonas caseinilytica</name>
    <dbReference type="NCBI Taxonomy" id="2728836"/>
    <lineage>
        <taxon>Bacteria</taxon>
        <taxon>Pseudomonadati</taxon>
        <taxon>Pseudomonadota</taxon>
        <taxon>Betaproteobacteria</taxon>
        <taxon>Burkholderiales</taxon>
        <taxon>Sphaerotilaceae</taxon>
        <taxon>Azohydromonas</taxon>
    </lineage>
</organism>
<dbReference type="SUPFAM" id="SSF55298">
    <property type="entry name" value="YjgF-like"/>
    <property type="match status" value="1"/>
</dbReference>
<dbReference type="Pfam" id="PF14588">
    <property type="entry name" value="YjgF_endoribonc"/>
    <property type="match status" value="1"/>
</dbReference>
<comment type="caution">
    <text evidence="2">The sequence shown here is derived from an EMBL/GenBank/DDBJ whole genome shotgun (WGS) entry which is preliminary data.</text>
</comment>
<dbReference type="PANTHER" id="PTHR43760:SF1">
    <property type="entry name" value="ENDORIBONUCLEASE L-PSP_CHORISMATE MUTASE-LIKE DOMAIN-CONTAINING PROTEIN"/>
    <property type="match status" value="1"/>
</dbReference>
<feature type="domain" description="Endoribonuclease L-PSP/chorismate mutase-like" evidence="1">
    <location>
        <begin position="26"/>
        <end position="153"/>
    </location>
</feature>
<dbReference type="InterPro" id="IPR013813">
    <property type="entry name" value="Endoribo_LPSP/chorism_mut-like"/>
</dbReference>
<dbReference type="AlphaFoldDB" id="A0A848F3W6"/>
<evidence type="ECO:0000313" key="2">
    <source>
        <dbReference type="EMBL" id="NML14072.1"/>
    </source>
</evidence>
<dbReference type="EMBL" id="JABBFW010000002">
    <property type="protein sequence ID" value="NML14072.1"/>
    <property type="molecule type" value="Genomic_DNA"/>
</dbReference>
<evidence type="ECO:0000313" key="3">
    <source>
        <dbReference type="Proteomes" id="UP000574067"/>
    </source>
</evidence>
<reference evidence="2 3" key="1">
    <citation type="submission" date="2020-04" db="EMBL/GenBank/DDBJ databases">
        <title>Azohydromonas sp. isolated from soil.</title>
        <authorList>
            <person name="Dahal R.H."/>
        </authorList>
    </citation>
    <scope>NUCLEOTIDE SEQUENCE [LARGE SCALE GENOMIC DNA]</scope>
    <source>
        <strain evidence="2 3">G-1-1-14</strain>
    </source>
</reference>
<dbReference type="RefSeq" id="WP_169158990.1">
    <property type="nucleotide sequence ID" value="NZ_JABBFW010000002.1"/>
</dbReference>
<proteinExistence type="predicted"/>
<accession>A0A848F3W6</accession>
<dbReference type="PANTHER" id="PTHR43760">
    <property type="entry name" value="ENDORIBONUCLEASE-RELATED"/>
    <property type="match status" value="1"/>
</dbReference>
<protein>
    <submittedName>
        <fullName evidence="2">RidA family protein</fullName>
    </submittedName>
</protein>
<evidence type="ECO:0000259" key="1">
    <source>
        <dbReference type="Pfam" id="PF14588"/>
    </source>
</evidence>
<sequence length="159" mass="16888">MSADQRFLQAAQALGHRFDGEIKIGGHYVPLVRHGDQVHVSGQIPRVGDTVLVTGRAGAEVTLARAQEAAKVCAMRALALLQRSLGSLDQVERILRITVHVQCTADFTQHSEVADGASDLLCFVLGNEAGAHARTSVGAYQLPKNATVELELLAAIRAG</sequence>
<keyword evidence="3" id="KW-1185">Reference proteome</keyword>
<gene>
    <name evidence="2" type="ORF">HHL10_03640</name>
</gene>